<feature type="transmembrane region" description="Helical" evidence="5">
    <location>
        <begin position="136"/>
        <end position="158"/>
    </location>
</feature>
<keyword evidence="2 5" id="KW-0812">Transmembrane</keyword>
<dbReference type="PANTHER" id="PTHR22950:SF349">
    <property type="entry name" value="AMINO ACID TRANSPORTER TRANSMEMBRANE DOMAIN-CONTAINING PROTEIN"/>
    <property type="match status" value="1"/>
</dbReference>
<reference evidence="7 8" key="1">
    <citation type="journal article" date="2015" name="Nature">
        <title>rRNA introns, odd ribosomes, and small enigmatic genomes across a large radiation of phyla.</title>
        <authorList>
            <person name="Brown C.T."/>
            <person name="Hug L.A."/>
            <person name="Thomas B.C."/>
            <person name="Sharon I."/>
            <person name="Castelle C.J."/>
            <person name="Singh A."/>
            <person name="Wilkins M.J."/>
            <person name="Williams K.H."/>
            <person name="Banfield J.F."/>
        </authorList>
    </citation>
    <scope>NUCLEOTIDE SEQUENCE [LARGE SCALE GENOMIC DNA]</scope>
</reference>
<dbReference type="EMBL" id="LCRH01000005">
    <property type="protein sequence ID" value="KKW33353.1"/>
    <property type="molecule type" value="Genomic_DNA"/>
</dbReference>
<dbReference type="Pfam" id="PF01490">
    <property type="entry name" value="Aa_trans"/>
    <property type="match status" value="1"/>
</dbReference>
<name>A0A0G1XQ26_9BACT</name>
<dbReference type="InterPro" id="IPR013057">
    <property type="entry name" value="AA_transpt_TM"/>
</dbReference>
<evidence type="ECO:0000313" key="7">
    <source>
        <dbReference type="EMBL" id="KKW33353.1"/>
    </source>
</evidence>
<evidence type="ECO:0000313" key="8">
    <source>
        <dbReference type="Proteomes" id="UP000034054"/>
    </source>
</evidence>
<feature type="transmembrane region" description="Helical" evidence="5">
    <location>
        <begin position="307"/>
        <end position="328"/>
    </location>
</feature>
<protein>
    <recommendedName>
        <fullName evidence="6">Amino acid transporter transmembrane domain-containing protein</fullName>
    </recommendedName>
</protein>
<gene>
    <name evidence="7" type="ORF">UY76_C0005G0007</name>
</gene>
<sequence>MMIGAIIGVGVFGLPYAFAQGGVALGLLELLVLGGMLIILQLMLAEIVVQTPGHHRLVNYVGMYLGRFWKWVTLVVLSFGVWGALLAYMVVGGTFLHVLLSPVLGGEAAMYSYVLALVASVLTFGGLAFAARIEVLVVGVLLFLFTFLILASVPSIDLTHYTTLNLEKFFVPYGVILFSLTGMGIVPELKDVLGKKHQRQLAPVIVLAMGIIIALYALFAFAVVGSTGSQTSSMAFDGLVSTLGETFRVVATLLGSLTILSIYMVLGIELLNTFKFDFDVRHRTAWVMVSTVPMVLFAVGLREFIDIVGFVGSVFGGVLGILVAVSYWSMRRRGICRVHHCINFPASLTWLIIGIFSLGIIWEVVTVLVK</sequence>
<dbReference type="Proteomes" id="UP000034054">
    <property type="component" value="Unassembled WGS sequence"/>
</dbReference>
<feature type="transmembrane region" description="Helical" evidence="5">
    <location>
        <begin position="283"/>
        <end position="301"/>
    </location>
</feature>
<evidence type="ECO:0000256" key="1">
    <source>
        <dbReference type="ARBA" id="ARBA00004141"/>
    </source>
</evidence>
<keyword evidence="4 5" id="KW-0472">Membrane</keyword>
<evidence type="ECO:0000256" key="4">
    <source>
        <dbReference type="ARBA" id="ARBA00023136"/>
    </source>
</evidence>
<feature type="transmembrane region" description="Helical" evidence="5">
    <location>
        <begin position="29"/>
        <end position="48"/>
    </location>
</feature>
<organism evidence="7 8">
    <name type="scientific">Candidatus Uhrbacteria bacterium GW2011_GWA2_52_8d</name>
    <dbReference type="NCBI Taxonomy" id="1618979"/>
    <lineage>
        <taxon>Bacteria</taxon>
        <taxon>Candidatus Uhriibacteriota</taxon>
    </lineage>
</organism>
<evidence type="ECO:0000256" key="3">
    <source>
        <dbReference type="ARBA" id="ARBA00022989"/>
    </source>
</evidence>
<evidence type="ECO:0000256" key="5">
    <source>
        <dbReference type="SAM" id="Phobius"/>
    </source>
</evidence>
<feature type="transmembrane region" description="Helical" evidence="5">
    <location>
        <begin position="68"/>
        <end position="90"/>
    </location>
</feature>
<evidence type="ECO:0000259" key="6">
    <source>
        <dbReference type="Pfam" id="PF01490"/>
    </source>
</evidence>
<feature type="domain" description="Amino acid transporter transmembrane" evidence="6">
    <location>
        <begin position="2"/>
        <end position="316"/>
    </location>
</feature>
<dbReference type="PANTHER" id="PTHR22950">
    <property type="entry name" value="AMINO ACID TRANSPORTER"/>
    <property type="match status" value="1"/>
</dbReference>
<accession>A0A0G1XQ26</accession>
<feature type="transmembrane region" description="Helical" evidence="5">
    <location>
        <begin position="170"/>
        <end position="189"/>
    </location>
</feature>
<proteinExistence type="predicted"/>
<evidence type="ECO:0000256" key="2">
    <source>
        <dbReference type="ARBA" id="ARBA00022692"/>
    </source>
</evidence>
<comment type="caution">
    <text evidence="7">The sequence shown here is derived from an EMBL/GenBank/DDBJ whole genome shotgun (WGS) entry which is preliminary data.</text>
</comment>
<feature type="transmembrane region" description="Helical" evidence="5">
    <location>
        <begin position="348"/>
        <end position="369"/>
    </location>
</feature>
<dbReference type="AlphaFoldDB" id="A0A0G1XQ26"/>
<dbReference type="GO" id="GO:0005774">
    <property type="term" value="C:vacuolar membrane"/>
    <property type="evidence" value="ECO:0007669"/>
    <property type="project" value="TreeGrafter"/>
</dbReference>
<feature type="transmembrane region" description="Helical" evidence="5">
    <location>
        <begin position="201"/>
        <end position="226"/>
    </location>
</feature>
<dbReference type="Gene3D" id="1.20.1740.10">
    <property type="entry name" value="Amino acid/polyamine transporter I"/>
    <property type="match status" value="1"/>
</dbReference>
<feature type="transmembrane region" description="Helical" evidence="5">
    <location>
        <begin position="246"/>
        <end position="271"/>
    </location>
</feature>
<feature type="transmembrane region" description="Helical" evidence="5">
    <location>
        <begin position="110"/>
        <end position="129"/>
    </location>
</feature>
<keyword evidence="3 5" id="KW-1133">Transmembrane helix</keyword>
<comment type="subcellular location">
    <subcellularLocation>
        <location evidence="1">Membrane</location>
        <topology evidence="1">Multi-pass membrane protein</topology>
    </subcellularLocation>
</comment>
<dbReference type="GO" id="GO:0015179">
    <property type="term" value="F:L-amino acid transmembrane transporter activity"/>
    <property type="evidence" value="ECO:0007669"/>
    <property type="project" value="TreeGrafter"/>
</dbReference>